<evidence type="ECO:0000313" key="1">
    <source>
        <dbReference type="EMBL" id="KAL2071754.1"/>
    </source>
</evidence>
<proteinExistence type="predicted"/>
<dbReference type="Proteomes" id="UP001595075">
    <property type="component" value="Unassembled WGS sequence"/>
</dbReference>
<protein>
    <submittedName>
        <fullName evidence="1">Uncharacterized protein</fullName>
    </submittedName>
</protein>
<reference evidence="1 2" key="1">
    <citation type="journal article" date="2024" name="Commun. Biol.">
        <title>Comparative genomic analysis of thermophilic fungi reveals convergent evolutionary adaptations and gene losses.</title>
        <authorList>
            <person name="Steindorff A.S."/>
            <person name="Aguilar-Pontes M.V."/>
            <person name="Robinson A.J."/>
            <person name="Andreopoulos B."/>
            <person name="LaButti K."/>
            <person name="Kuo A."/>
            <person name="Mondo S."/>
            <person name="Riley R."/>
            <person name="Otillar R."/>
            <person name="Haridas S."/>
            <person name="Lipzen A."/>
            <person name="Grimwood J."/>
            <person name="Schmutz J."/>
            <person name="Clum A."/>
            <person name="Reid I.D."/>
            <person name="Moisan M.C."/>
            <person name="Butler G."/>
            <person name="Nguyen T.T.M."/>
            <person name="Dewar K."/>
            <person name="Conant G."/>
            <person name="Drula E."/>
            <person name="Henrissat B."/>
            <person name="Hansel C."/>
            <person name="Singer S."/>
            <person name="Hutchinson M.I."/>
            <person name="de Vries R.P."/>
            <person name="Natvig D.O."/>
            <person name="Powell A.J."/>
            <person name="Tsang A."/>
            <person name="Grigoriev I.V."/>
        </authorList>
    </citation>
    <scope>NUCLEOTIDE SEQUENCE [LARGE SCALE GENOMIC DNA]</scope>
    <source>
        <strain evidence="1 2">CBS 494.80</strain>
    </source>
</reference>
<keyword evidence="2" id="KW-1185">Reference proteome</keyword>
<dbReference type="EMBL" id="JAZHXI010000005">
    <property type="protein sequence ID" value="KAL2071754.1"/>
    <property type="molecule type" value="Genomic_DNA"/>
</dbReference>
<evidence type="ECO:0000313" key="2">
    <source>
        <dbReference type="Proteomes" id="UP001595075"/>
    </source>
</evidence>
<gene>
    <name evidence="1" type="ORF">VTL71DRAFT_12989</name>
</gene>
<organism evidence="1 2">
    <name type="scientific">Oculimacula yallundae</name>
    <dbReference type="NCBI Taxonomy" id="86028"/>
    <lineage>
        <taxon>Eukaryota</taxon>
        <taxon>Fungi</taxon>
        <taxon>Dikarya</taxon>
        <taxon>Ascomycota</taxon>
        <taxon>Pezizomycotina</taxon>
        <taxon>Leotiomycetes</taxon>
        <taxon>Helotiales</taxon>
        <taxon>Ploettnerulaceae</taxon>
        <taxon>Oculimacula</taxon>
    </lineage>
</organism>
<accession>A0ABR4CP92</accession>
<name>A0ABR4CP92_9HELO</name>
<sequence length="69" mass="7551">MVDLRSCVLPAAVVGSSTTRGGCLNSARLGDARSSLAIYSLQECRIPISPRSRKHFPNEIITCNLDRYL</sequence>
<comment type="caution">
    <text evidence="1">The sequence shown here is derived from an EMBL/GenBank/DDBJ whole genome shotgun (WGS) entry which is preliminary data.</text>
</comment>